<name>A0A0F7IEM2_9EURY</name>
<evidence type="ECO:0000256" key="4">
    <source>
        <dbReference type="HAMAP-Rule" id="MF_00545"/>
    </source>
</evidence>
<dbReference type="InParanoid" id="A0A0F7IEM2"/>
<dbReference type="InterPro" id="IPR001976">
    <property type="entry name" value="Ribosomal_eS24"/>
</dbReference>
<reference evidence="6 7" key="1">
    <citation type="submission" date="2015-04" db="EMBL/GenBank/DDBJ databases">
        <title>The complete genome sequence of the hyperthermophilic, obligate iron-reducing archaeon Geoglobus ahangari strain 234T.</title>
        <authorList>
            <person name="Manzella M.P."/>
            <person name="Holmes D.E."/>
            <person name="Rocheleau J.M."/>
            <person name="Chung A."/>
            <person name="Reguera G."/>
            <person name="Kashefi K."/>
        </authorList>
    </citation>
    <scope>NUCLEOTIDE SEQUENCE [LARGE SCALE GENOMIC DNA]</scope>
    <source>
        <strain evidence="6 7">234</strain>
    </source>
</reference>
<sequence length="101" mass="12034">MELLIEKQRDNPLLKRKEVYFRVKYEDTKVTPSRQEVREKLSGLLNATQDRLVIRWMKPEFGKMEAEGYALIYETPEDMKAVEEDYILKRNFSEESEEGGE</sequence>
<dbReference type="PANTHER" id="PTHR10496">
    <property type="entry name" value="40S RIBOSOMAL PROTEIN S24"/>
    <property type="match status" value="1"/>
</dbReference>
<evidence type="ECO:0000313" key="6">
    <source>
        <dbReference type="EMBL" id="AKG90849.1"/>
    </source>
</evidence>
<dbReference type="RefSeq" id="WP_048096328.1">
    <property type="nucleotide sequence ID" value="NZ_CP011267.1"/>
</dbReference>
<dbReference type="KEGG" id="gah:GAH_01874"/>
<comment type="similarity">
    <text evidence="1 4 5">Belongs to the eukaryotic ribosomal protein eS24 family.</text>
</comment>
<evidence type="ECO:0000256" key="2">
    <source>
        <dbReference type="ARBA" id="ARBA00022980"/>
    </source>
</evidence>
<protein>
    <recommendedName>
        <fullName evidence="4">Small ribosomal subunit protein eS24</fullName>
    </recommendedName>
</protein>
<gene>
    <name evidence="4" type="primary">rps24e</name>
    <name evidence="6" type="ORF">GAH_01874</name>
</gene>
<proteinExistence type="inferred from homology"/>
<keyword evidence="3 4" id="KW-0687">Ribonucleoprotein</keyword>
<accession>A0A0F7IEM2</accession>
<keyword evidence="2 4" id="KW-0689">Ribosomal protein</keyword>
<keyword evidence="7" id="KW-1185">Reference proteome</keyword>
<dbReference type="PROSITE" id="PS00529">
    <property type="entry name" value="RIBOSOMAL_S24E"/>
    <property type="match status" value="1"/>
</dbReference>
<dbReference type="Proteomes" id="UP000034723">
    <property type="component" value="Chromosome"/>
</dbReference>
<dbReference type="HAMAP" id="MF_00545">
    <property type="entry name" value="Ribosomal_eS24"/>
    <property type="match status" value="1"/>
</dbReference>
<dbReference type="InterPro" id="IPR018098">
    <property type="entry name" value="Ribosomal_eS24_CS"/>
</dbReference>
<organism evidence="6 7">
    <name type="scientific">Geoglobus ahangari</name>
    <dbReference type="NCBI Taxonomy" id="113653"/>
    <lineage>
        <taxon>Archaea</taxon>
        <taxon>Methanobacteriati</taxon>
        <taxon>Methanobacteriota</taxon>
        <taxon>Archaeoglobi</taxon>
        <taxon>Archaeoglobales</taxon>
        <taxon>Archaeoglobaceae</taxon>
        <taxon>Geoglobus</taxon>
    </lineage>
</organism>
<dbReference type="FunCoup" id="A0A0F7IEM2">
    <property type="interactions" value="56"/>
</dbReference>
<dbReference type="HOGENOM" id="CLU_107248_3_1_2"/>
<dbReference type="SUPFAM" id="SSF54189">
    <property type="entry name" value="Ribosomal proteins S24e, L23 and L15e"/>
    <property type="match status" value="1"/>
</dbReference>
<dbReference type="EMBL" id="CP011267">
    <property type="protein sequence ID" value="AKG90849.1"/>
    <property type="molecule type" value="Genomic_DNA"/>
</dbReference>
<dbReference type="Pfam" id="PF01282">
    <property type="entry name" value="Ribosomal_S24e"/>
    <property type="match status" value="1"/>
</dbReference>
<dbReference type="GO" id="GO:0003735">
    <property type="term" value="F:structural constituent of ribosome"/>
    <property type="evidence" value="ECO:0007669"/>
    <property type="project" value="InterPro"/>
</dbReference>
<dbReference type="STRING" id="113653.GAH_01874"/>
<dbReference type="GO" id="GO:0005840">
    <property type="term" value="C:ribosome"/>
    <property type="evidence" value="ECO:0007669"/>
    <property type="project" value="UniProtKB-KW"/>
</dbReference>
<dbReference type="InterPro" id="IPR012678">
    <property type="entry name" value="Ribosomal_uL23/eL15/eS24_sf"/>
</dbReference>
<dbReference type="OrthoDB" id="27533at2157"/>
<dbReference type="Gene3D" id="3.30.70.330">
    <property type="match status" value="1"/>
</dbReference>
<dbReference type="AlphaFoldDB" id="A0A0F7IEM2"/>
<evidence type="ECO:0000256" key="5">
    <source>
        <dbReference type="RuleBase" id="RU004381"/>
    </source>
</evidence>
<evidence type="ECO:0000256" key="3">
    <source>
        <dbReference type="ARBA" id="ARBA00023274"/>
    </source>
</evidence>
<evidence type="ECO:0000313" key="7">
    <source>
        <dbReference type="Proteomes" id="UP000034723"/>
    </source>
</evidence>
<evidence type="ECO:0000256" key="1">
    <source>
        <dbReference type="ARBA" id="ARBA00009680"/>
    </source>
</evidence>
<dbReference type="InterPro" id="IPR012677">
    <property type="entry name" value="Nucleotide-bd_a/b_plait_sf"/>
</dbReference>
<dbReference type="GO" id="GO:0006412">
    <property type="term" value="P:translation"/>
    <property type="evidence" value="ECO:0007669"/>
    <property type="project" value="UniProtKB-UniRule"/>
</dbReference>
<dbReference type="GO" id="GO:1990904">
    <property type="term" value="C:ribonucleoprotein complex"/>
    <property type="evidence" value="ECO:0007669"/>
    <property type="project" value="UniProtKB-KW"/>
</dbReference>
<dbReference type="GeneID" id="24804440"/>